<feature type="transmembrane region" description="Helical" evidence="6">
    <location>
        <begin position="80"/>
        <end position="97"/>
    </location>
</feature>
<reference evidence="7 8" key="1">
    <citation type="submission" date="2024-09" db="EMBL/GenBank/DDBJ databases">
        <authorList>
            <person name="Lee S.D."/>
        </authorList>
    </citation>
    <scope>NUCLEOTIDE SEQUENCE [LARGE SCALE GENOMIC DNA]</scope>
    <source>
        <strain evidence="7 8">N8-3</strain>
    </source>
</reference>
<accession>A0ABV6W242</accession>
<evidence type="ECO:0000313" key="8">
    <source>
        <dbReference type="Proteomes" id="UP001592531"/>
    </source>
</evidence>
<dbReference type="InterPro" id="IPR047623">
    <property type="entry name" value="SatP"/>
</dbReference>
<feature type="transmembrane region" description="Helical" evidence="6">
    <location>
        <begin position="56"/>
        <end position="74"/>
    </location>
</feature>
<organism evidence="7 8">
    <name type="scientific">Streptacidiphilus cavernicola</name>
    <dbReference type="NCBI Taxonomy" id="3342716"/>
    <lineage>
        <taxon>Bacteria</taxon>
        <taxon>Bacillati</taxon>
        <taxon>Actinomycetota</taxon>
        <taxon>Actinomycetes</taxon>
        <taxon>Kitasatosporales</taxon>
        <taxon>Streptomycetaceae</taxon>
        <taxon>Streptacidiphilus</taxon>
    </lineage>
</organism>
<dbReference type="NCBIfam" id="NF038013">
    <property type="entry name" value="AceTr_1"/>
    <property type="match status" value="1"/>
</dbReference>
<evidence type="ECO:0000256" key="1">
    <source>
        <dbReference type="ARBA" id="ARBA00004141"/>
    </source>
</evidence>
<evidence type="ECO:0000256" key="3">
    <source>
        <dbReference type="ARBA" id="ARBA00022692"/>
    </source>
</evidence>
<dbReference type="Proteomes" id="UP001592531">
    <property type="component" value="Unassembled WGS sequence"/>
</dbReference>
<keyword evidence="3 6" id="KW-0812">Transmembrane</keyword>
<evidence type="ECO:0000256" key="6">
    <source>
        <dbReference type="SAM" id="Phobius"/>
    </source>
</evidence>
<feature type="transmembrane region" description="Helical" evidence="6">
    <location>
        <begin position="28"/>
        <end position="49"/>
    </location>
</feature>
<feature type="transmembrane region" description="Helical" evidence="6">
    <location>
        <begin position="109"/>
        <end position="129"/>
    </location>
</feature>
<dbReference type="InterPro" id="IPR000791">
    <property type="entry name" value="Gpr1/Fun34/SatP-like"/>
</dbReference>
<proteinExistence type="inferred from homology"/>
<comment type="subcellular location">
    <subcellularLocation>
        <location evidence="1">Membrane</location>
        <topology evidence="1">Multi-pass membrane protein</topology>
    </subcellularLocation>
</comment>
<sequence>MSSEAAVAQNTSSTTPRSLTLGSAAGPLGYLALGLTLLAFGLLGTGILNDASVKDAGSLSLFVGGLTLFIAGLLEFRGGSAATGTAFTALGAFWVTWAQAAPAGKDATALFLILWALLALTLTATHWLGGDLVRGVYGLFTVALVLLAISTLASNDTVGKAGGWVAAVAGLLAWYGATSTLAGGTWGRLTLPVR</sequence>
<evidence type="ECO:0000256" key="2">
    <source>
        <dbReference type="ARBA" id="ARBA00005587"/>
    </source>
</evidence>
<dbReference type="PANTHER" id="PTHR30178">
    <property type="entry name" value="INNER MEMBRANE PROTEIN YAAH"/>
    <property type="match status" value="1"/>
</dbReference>
<dbReference type="EMBL" id="JBHFAB010000021">
    <property type="protein sequence ID" value="MFC1419916.1"/>
    <property type="molecule type" value="Genomic_DNA"/>
</dbReference>
<keyword evidence="4 6" id="KW-1133">Transmembrane helix</keyword>
<evidence type="ECO:0000256" key="5">
    <source>
        <dbReference type="ARBA" id="ARBA00023136"/>
    </source>
</evidence>
<evidence type="ECO:0000313" key="7">
    <source>
        <dbReference type="EMBL" id="MFC1419916.1"/>
    </source>
</evidence>
<dbReference type="PANTHER" id="PTHR30178:SF3">
    <property type="entry name" value="SUCCINATE-ACETATE_PROTON SYMPORTER SATP"/>
    <property type="match status" value="1"/>
</dbReference>
<evidence type="ECO:0000256" key="4">
    <source>
        <dbReference type="ARBA" id="ARBA00022989"/>
    </source>
</evidence>
<feature type="transmembrane region" description="Helical" evidence="6">
    <location>
        <begin position="165"/>
        <end position="186"/>
    </location>
</feature>
<gene>
    <name evidence="7" type="ORF">ACEZDE_25230</name>
</gene>
<dbReference type="Pfam" id="PF01184">
    <property type="entry name" value="Gpr1_Fun34_YaaH"/>
    <property type="match status" value="1"/>
</dbReference>
<protein>
    <submittedName>
        <fullName evidence="7">Acetate uptake transporter</fullName>
    </submittedName>
</protein>
<dbReference type="RefSeq" id="WP_380540122.1">
    <property type="nucleotide sequence ID" value="NZ_JBHFAB010000021.1"/>
</dbReference>
<comment type="similarity">
    <text evidence="2">Belongs to the acetate uptake transporter (AceTr) (TC 2.A.96) family.</text>
</comment>
<keyword evidence="5 6" id="KW-0472">Membrane</keyword>
<name>A0ABV6W242_9ACTN</name>
<keyword evidence="8" id="KW-1185">Reference proteome</keyword>
<feature type="transmembrane region" description="Helical" evidence="6">
    <location>
        <begin position="135"/>
        <end position="153"/>
    </location>
</feature>
<comment type="caution">
    <text evidence="7">The sequence shown here is derived from an EMBL/GenBank/DDBJ whole genome shotgun (WGS) entry which is preliminary data.</text>
</comment>